<evidence type="ECO:0000313" key="2">
    <source>
        <dbReference type="EMBL" id="TSC94907.1"/>
    </source>
</evidence>
<dbReference type="AlphaFoldDB" id="A0A554LPV1"/>
<keyword evidence="1" id="KW-0812">Transmembrane</keyword>
<organism evidence="2 3">
    <name type="scientific">Candidatus Berkelbacteria bacterium Athens1014_28</name>
    <dbReference type="NCBI Taxonomy" id="2017145"/>
    <lineage>
        <taxon>Bacteria</taxon>
        <taxon>Candidatus Berkelbacteria</taxon>
    </lineage>
</organism>
<comment type="caution">
    <text evidence="2">The sequence shown here is derived from an EMBL/GenBank/DDBJ whole genome shotgun (WGS) entry which is preliminary data.</text>
</comment>
<dbReference type="EMBL" id="VMGN01000004">
    <property type="protein sequence ID" value="TSC94907.1"/>
    <property type="molecule type" value="Genomic_DNA"/>
</dbReference>
<name>A0A554LPV1_9BACT</name>
<reference evidence="2 3" key="1">
    <citation type="submission" date="2017-07" db="EMBL/GenBank/DDBJ databases">
        <title>Mechanisms for carbon and nitrogen cycling indicate functional differentiation within the Candidate Phyla Radiation.</title>
        <authorList>
            <person name="Danczak R.E."/>
            <person name="Johnston M.D."/>
            <person name="Kenah C."/>
            <person name="Slattery M."/>
            <person name="Wrighton K.C."/>
            <person name="Wilkins M.J."/>
        </authorList>
    </citation>
    <scope>NUCLEOTIDE SEQUENCE [LARGE SCALE GENOMIC DNA]</scope>
    <source>
        <strain evidence="2">Athens1014_28</strain>
    </source>
</reference>
<proteinExistence type="predicted"/>
<gene>
    <name evidence="2" type="ORF">Athens101428_113</name>
</gene>
<dbReference type="Proteomes" id="UP000316495">
    <property type="component" value="Unassembled WGS sequence"/>
</dbReference>
<feature type="transmembrane region" description="Helical" evidence="1">
    <location>
        <begin position="12"/>
        <end position="36"/>
    </location>
</feature>
<sequence>MKAIARWLKEFFMEYILLFILMILTIFLFVGILFHFNPALPKEEIIKKQLTCYQGRGYFLEKFLDNEIFIIRTKPMPIPELGLDFSLAERTSDGMLFNVLIPVGRNLEPKDEVLLFQFQSKKTVYSQFNEFLIAIPKKNNEVKNHDLPKLQ</sequence>
<evidence type="ECO:0000256" key="1">
    <source>
        <dbReference type="SAM" id="Phobius"/>
    </source>
</evidence>
<accession>A0A554LPV1</accession>
<protein>
    <submittedName>
        <fullName evidence="2">Uncharacterized protein</fullName>
    </submittedName>
</protein>
<keyword evidence="1" id="KW-0472">Membrane</keyword>
<evidence type="ECO:0000313" key="3">
    <source>
        <dbReference type="Proteomes" id="UP000316495"/>
    </source>
</evidence>
<keyword evidence="1" id="KW-1133">Transmembrane helix</keyword>